<reference evidence="7" key="1">
    <citation type="submission" date="2023-10" db="EMBL/GenBank/DDBJ databases">
        <authorList>
            <person name="Chen Y."/>
            <person name="Shah S."/>
            <person name="Dougan E. K."/>
            <person name="Thang M."/>
            <person name="Chan C."/>
        </authorList>
    </citation>
    <scope>NUCLEOTIDE SEQUENCE [LARGE SCALE GENOMIC DNA]</scope>
</reference>
<dbReference type="InterPro" id="IPR001661">
    <property type="entry name" value="Glyco_hydro_37"/>
</dbReference>
<dbReference type="SUPFAM" id="SSF48208">
    <property type="entry name" value="Six-hairpin glycosidases"/>
    <property type="match status" value="1"/>
</dbReference>
<feature type="chain" id="PRO_5046140865" description="alpha,alpha-trehalase" evidence="5">
    <location>
        <begin position="18"/>
        <end position="849"/>
    </location>
</feature>
<sequence>MICPVASLSFWMLLVFARSVPLIDTSSSTFTDTGVTIDTFSNSGLFGPPLTRASVPDTSFIAASEEGVSAYVYGTVYFPSNGSWIFDCAFVNTAVGFAWIDGHLVCQDGNTYNVSAGAADNPLPVRTAAGGRGLAIRAHMYKDAARAREPMSLSVRWGLNTSSSMAAIPSAALRPHLSAVEQQRDKLQASSTAGWRKLLHHNVLTFTSLPAGIAFTPTVCQISTKTCIDFCVADGLWKKESGCDVRVGPYAINGSYGQFFFGGRHGDNRSFVDANISVSFAAYSNNSLAVSMELIEPHRKKSRDILIRMNSRFLWNRSGIVSTDAATSSIVFSPAGLPTSRVAVLAPFVNASVPRSPLGSENDVFVELGPEPLSVAVNLQDVSSSTVAAMIAAAKESHAAQMLSLSGGDPRLAELATAVEAAVSWTAISTPAENNAVLLPVSRGWTTVPPMADFRADGEDWSYAIFDWDNLFASLLAAAVGSKNIAYSNIIQSFKSKAAEGYLANCAGGGYKNQDRTEPLVGARVLLELFRRYNDTWLVELVFDDVLDWVDWTSRARTRNHGLYTLRSFDERRGQPGGMQLARFESGLDNSPMYDCASVDQQDNCDLWDKSSGTMMLLDVGMSSMAASEAYALSELAVVVGRQATAKELRARGDAYRQAVHEQLWDETRGVYANLVLTNGSLSERVSPTSFYPLLLGSRGMHDDARAEEIVRRWLTNASRFCVQRRSNECYWGLPSISADDDSFAALGYWRGFVWGPMAQLVHWSLKEFDHVPSVRVARKALAQQMSEMFMNQWRLHGHVCENYLPHKNGTEVDGKVWPDECTGTTFYHWGALSGLIELTESASESIYI</sequence>
<name>A0ABN9PZU7_9DINO</name>
<evidence type="ECO:0000313" key="7">
    <source>
        <dbReference type="EMBL" id="CAK0797562.1"/>
    </source>
</evidence>
<feature type="domain" description="Mannosylglycerate hydrolase MGH1-like glycoside hydrolase" evidence="6">
    <location>
        <begin position="465"/>
        <end position="809"/>
    </location>
</feature>
<evidence type="ECO:0000256" key="1">
    <source>
        <dbReference type="ARBA" id="ARBA00005615"/>
    </source>
</evidence>
<dbReference type="InterPro" id="IPR012341">
    <property type="entry name" value="6hp_glycosidase-like_sf"/>
</dbReference>
<dbReference type="Gene3D" id="1.50.10.10">
    <property type="match status" value="1"/>
</dbReference>
<dbReference type="Proteomes" id="UP001189429">
    <property type="component" value="Unassembled WGS sequence"/>
</dbReference>
<dbReference type="EC" id="3.2.1.28" evidence="2"/>
<evidence type="ECO:0000256" key="2">
    <source>
        <dbReference type="ARBA" id="ARBA00012757"/>
    </source>
</evidence>
<dbReference type="Pfam" id="PF22422">
    <property type="entry name" value="MGH1-like_GH"/>
    <property type="match status" value="1"/>
</dbReference>
<evidence type="ECO:0000256" key="4">
    <source>
        <dbReference type="ARBA" id="ARBA00031637"/>
    </source>
</evidence>
<comment type="caution">
    <text evidence="7">The sequence shown here is derived from an EMBL/GenBank/DDBJ whole genome shotgun (WGS) entry which is preliminary data.</text>
</comment>
<evidence type="ECO:0000256" key="3">
    <source>
        <dbReference type="ARBA" id="ARBA00030473"/>
    </source>
</evidence>
<accession>A0ABN9PZU7</accession>
<comment type="similarity">
    <text evidence="1">Belongs to the glycosyl hydrolase 37 family.</text>
</comment>
<keyword evidence="5" id="KW-0732">Signal</keyword>
<keyword evidence="8" id="KW-1185">Reference proteome</keyword>
<dbReference type="PANTHER" id="PTHR23403:SF1">
    <property type="entry name" value="TREHALASE"/>
    <property type="match status" value="1"/>
</dbReference>
<dbReference type="InterPro" id="IPR054491">
    <property type="entry name" value="MGH1-like_GH"/>
</dbReference>
<evidence type="ECO:0000313" key="8">
    <source>
        <dbReference type="Proteomes" id="UP001189429"/>
    </source>
</evidence>
<feature type="signal peptide" evidence="5">
    <location>
        <begin position="1"/>
        <end position="17"/>
    </location>
</feature>
<evidence type="ECO:0000256" key="5">
    <source>
        <dbReference type="SAM" id="SignalP"/>
    </source>
</evidence>
<gene>
    <name evidence="7" type="ORF">PCOR1329_LOCUS6604</name>
</gene>
<organism evidence="7 8">
    <name type="scientific">Prorocentrum cordatum</name>
    <dbReference type="NCBI Taxonomy" id="2364126"/>
    <lineage>
        <taxon>Eukaryota</taxon>
        <taxon>Sar</taxon>
        <taxon>Alveolata</taxon>
        <taxon>Dinophyceae</taxon>
        <taxon>Prorocentrales</taxon>
        <taxon>Prorocentraceae</taxon>
        <taxon>Prorocentrum</taxon>
    </lineage>
</organism>
<proteinExistence type="inferred from homology"/>
<dbReference type="EMBL" id="CAUYUJ010001774">
    <property type="protein sequence ID" value="CAK0797562.1"/>
    <property type="molecule type" value="Genomic_DNA"/>
</dbReference>
<dbReference type="InterPro" id="IPR008928">
    <property type="entry name" value="6-hairpin_glycosidase_sf"/>
</dbReference>
<evidence type="ECO:0000259" key="6">
    <source>
        <dbReference type="Pfam" id="PF22422"/>
    </source>
</evidence>
<dbReference type="PANTHER" id="PTHR23403">
    <property type="entry name" value="TREHALASE"/>
    <property type="match status" value="1"/>
</dbReference>
<protein>
    <recommendedName>
        <fullName evidence="2">alpha,alpha-trehalase</fullName>
        <ecNumber evidence="2">3.2.1.28</ecNumber>
    </recommendedName>
    <alternativeName>
        <fullName evidence="3">Alpha,alpha-trehalase</fullName>
    </alternativeName>
    <alternativeName>
        <fullName evidence="4">Alpha,alpha-trehalose glucohydrolase</fullName>
    </alternativeName>
</protein>